<keyword evidence="5" id="KW-0067">ATP-binding</keyword>
<dbReference type="InterPro" id="IPR003599">
    <property type="entry name" value="Ig_sub"/>
</dbReference>
<evidence type="ECO:0000313" key="10">
    <source>
        <dbReference type="Proteomes" id="UP001549921"/>
    </source>
</evidence>
<evidence type="ECO:0000256" key="6">
    <source>
        <dbReference type="ARBA" id="ARBA00023319"/>
    </source>
</evidence>
<dbReference type="GO" id="GO:0004674">
    <property type="term" value="F:protein serine/threonine kinase activity"/>
    <property type="evidence" value="ECO:0007669"/>
    <property type="project" value="UniProtKB-KW"/>
</dbReference>
<dbReference type="FunFam" id="1.10.510.10:FF:000571">
    <property type="entry name" value="Maternal embryonic leucine zipper kinase"/>
    <property type="match status" value="1"/>
</dbReference>
<dbReference type="InterPro" id="IPR000719">
    <property type="entry name" value="Prot_kinase_dom"/>
</dbReference>
<proteinExistence type="predicted"/>
<dbReference type="Pfam" id="PF00069">
    <property type="entry name" value="Pkinase"/>
    <property type="match status" value="1"/>
</dbReference>
<dbReference type="PROSITE" id="PS50011">
    <property type="entry name" value="PROTEIN_KINASE_DOM"/>
    <property type="match status" value="1"/>
</dbReference>
<dbReference type="GO" id="GO:0005524">
    <property type="term" value="F:ATP binding"/>
    <property type="evidence" value="ECO:0007669"/>
    <property type="project" value="UniProtKB-KW"/>
</dbReference>
<dbReference type="PROSITE" id="PS00108">
    <property type="entry name" value="PROTEIN_KINASE_ST"/>
    <property type="match status" value="1"/>
</dbReference>
<dbReference type="Pfam" id="PF13927">
    <property type="entry name" value="Ig_3"/>
    <property type="match status" value="1"/>
</dbReference>
<evidence type="ECO:0000256" key="5">
    <source>
        <dbReference type="ARBA" id="ARBA00022840"/>
    </source>
</evidence>
<evidence type="ECO:0000259" key="8">
    <source>
        <dbReference type="PROSITE" id="PS50835"/>
    </source>
</evidence>
<evidence type="ECO:0000313" key="9">
    <source>
        <dbReference type="EMBL" id="KAL0851741.1"/>
    </source>
</evidence>
<dbReference type="InterPro" id="IPR007110">
    <property type="entry name" value="Ig-like_dom"/>
</dbReference>
<sequence>MALMTDCRCVITSTEHTSTLSIHGSTVTDTGIYVVVAKTEYGITSSWSDVVVIDDVKLPDLNNEFEPYIEEMPINTVAYEGEEVKLFCKVRSNYRAEVQWYRKSRNLVIGGRVQETDYGDCYLGLRIQNVVLDDSDKYGIELRDKLNINEDPKVEACRVAVMQEVTVVKPLMSSILTYGSSVTLDCRFDVSRCKHYFMCWYIGHHKVTHTDSRFRVACKHGIGLIRILKIEPGMTGEAICQLRSLLSNGTSIVRAFTTCNLAIVPSSVLANEMSLAVRRTPCEIMCGKYSELEDDYYYYLNVTKQINDNKVILMTICECQPDPYEGRLHRIVKIEWDYQGSKSSSDQKVWYRVDYQLPSGHYAPTAITREPQIYFVNPMIDEPAKFRISSVVPDSMTKDAAVSITHRPNDPDCLPEDFEPRPTYKYPEHYQDLTGTMGQGAYGSVCVAKCLLTGTEYAVKTLPLGTFDHRDTCSRELSVLKSLRHPKIVSLVDAYRDDKEAKLVMECLWGKELFERIADSYHVVETDVIPYVRQICDALAYLHDMNVVHLDIKPENIMCVHPNSRQIKLVDFGLARRLNPAYKTMVLNGTRNYVSPEILRVDQLTVKTDMWSVGVVTYMLLSGLPPFLGDNWPEESGKILRAEYNYEDRAFWEVSDLAKDFIDKLLLLDVNRRSSARQAMEHPWLREGPAERPFSNFKSVSTTKLRWQKARFAMIAAQRFRRHRFRHHYARLGIAEGWQSFERP</sequence>
<dbReference type="Proteomes" id="UP001549921">
    <property type="component" value="Unassembled WGS sequence"/>
</dbReference>
<feature type="domain" description="Ig-like" evidence="8">
    <location>
        <begin position="67"/>
        <end position="168"/>
    </location>
</feature>
<gene>
    <name evidence="9" type="ORF">ABMA28_000058</name>
</gene>
<dbReference type="Gene3D" id="2.60.40.10">
    <property type="entry name" value="Immunoglobulins"/>
    <property type="match status" value="1"/>
</dbReference>
<dbReference type="PROSITE" id="PS50835">
    <property type="entry name" value="IG_LIKE"/>
    <property type="match status" value="1"/>
</dbReference>
<evidence type="ECO:0000256" key="2">
    <source>
        <dbReference type="ARBA" id="ARBA00022679"/>
    </source>
</evidence>
<dbReference type="SUPFAM" id="SSF56112">
    <property type="entry name" value="Protein kinase-like (PK-like)"/>
    <property type="match status" value="1"/>
</dbReference>
<evidence type="ECO:0000256" key="3">
    <source>
        <dbReference type="ARBA" id="ARBA00022741"/>
    </source>
</evidence>
<dbReference type="InterPro" id="IPR011009">
    <property type="entry name" value="Kinase-like_dom_sf"/>
</dbReference>
<dbReference type="SMART" id="SM00409">
    <property type="entry name" value="IG"/>
    <property type="match status" value="1"/>
</dbReference>
<dbReference type="SUPFAM" id="SSF48726">
    <property type="entry name" value="Immunoglobulin"/>
    <property type="match status" value="3"/>
</dbReference>
<feature type="domain" description="Protein kinase" evidence="7">
    <location>
        <begin position="431"/>
        <end position="685"/>
    </location>
</feature>
<reference evidence="9 10" key="1">
    <citation type="submission" date="2024-06" db="EMBL/GenBank/DDBJ databases">
        <title>A chromosome-level genome assembly of beet webworm, Loxostege sticticalis.</title>
        <authorList>
            <person name="Zhang Y."/>
        </authorList>
    </citation>
    <scope>NUCLEOTIDE SEQUENCE [LARGE SCALE GENOMIC DNA]</scope>
    <source>
        <strain evidence="9">AQ028</strain>
        <tissue evidence="9">Male pupae</tissue>
    </source>
</reference>
<evidence type="ECO:0000256" key="1">
    <source>
        <dbReference type="ARBA" id="ARBA00022527"/>
    </source>
</evidence>
<comment type="caution">
    <text evidence="9">The sequence shown here is derived from an EMBL/GenBank/DDBJ whole genome shotgun (WGS) entry which is preliminary data.</text>
</comment>
<protein>
    <submittedName>
        <fullName evidence="9">Uncharacterized protein</fullName>
    </submittedName>
</protein>
<dbReference type="Gene3D" id="1.10.510.10">
    <property type="entry name" value="Transferase(Phosphotransferase) domain 1"/>
    <property type="match status" value="1"/>
</dbReference>
<dbReference type="AlphaFoldDB" id="A0ABD0TQV8"/>
<keyword evidence="3" id="KW-0547">Nucleotide-binding</keyword>
<dbReference type="InterPro" id="IPR013783">
    <property type="entry name" value="Ig-like_fold"/>
</dbReference>
<dbReference type="SMART" id="SM00220">
    <property type="entry name" value="S_TKc"/>
    <property type="match status" value="1"/>
</dbReference>
<keyword evidence="2" id="KW-0808">Transferase</keyword>
<dbReference type="PANTHER" id="PTHR24342">
    <property type="entry name" value="SERINE/THREONINE-PROTEIN KINASE 17"/>
    <property type="match status" value="1"/>
</dbReference>
<organism evidence="9 10">
    <name type="scientific">Loxostege sticticalis</name>
    <name type="common">Beet webworm moth</name>
    <dbReference type="NCBI Taxonomy" id="481309"/>
    <lineage>
        <taxon>Eukaryota</taxon>
        <taxon>Metazoa</taxon>
        <taxon>Ecdysozoa</taxon>
        <taxon>Arthropoda</taxon>
        <taxon>Hexapoda</taxon>
        <taxon>Insecta</taxon>
        <taxon>Pterygota</taxon>
        <taxon>Neoptera</taxon>
        <taxon>Endopterygota</taxon>
        <taxon>Lepidoptera</taxon>
        <taxon>Glossata</taxon>
        <taxon>Ditrysia</taxon>
        <taxon>Pyraloidea</taxon>
        <taxon>Crambidae</taxon>
        <taxon>Pyraustinae</taxon>
        <taxon>Loxostege</taxon>
    </lineage>
</organism>
<accession>A0ABD0TQV8</accession>
<evidence type="ECO:0000259" key="7">
    <source>
        <dbReference type="PROSITE" id="PS50011"/>
    </source>
</evidence>
<evidence type="ECO:0000256" key="4">
    <source>
        <dbReference type="ARBA" id="ARBA00022777"/>
    </source>
</evidence>
<keyword evidence="1" id="KW-0723">Serine/threonine-protein kinase</keyword>
<dbReference type="PANTHER" id="PTHR24342:SF20">
    <property type="entry name" value="MYOSIN LIGHT CHAIN KINASE, SMOOTH MUSCLE"/>
    <property type="match status" value="1"/>
</dbReference>
<keyword evidence="4" id="KW-0418">Kinase</keyword>
<dbReference type="EMBL" id="JBEDNZ010000001">
    <property type="protein sequence ID" value="KAL0851741.1"/>
    <property type="molecule type" value="Genomic_DNA"/>
</dbReference>
<keyword evidence="6" id="KW-0393">Immunoglobulin domain</keyword>
<dbReference type="InterPro" id="IPR008271">
    <property type="entry name" value="Ser/Thr_kinase_AS"/>
</dbReference>
<dbReference type="InterPro" id="IPR036179">
    <property type="entry name" value="Ig-like_dom_sf"/>
</dbReference>
<dbReference type="Gene3D" id="3.30.200.20">
    <property type="entry name" value="Phosphorylase Kinase, domain 1"/>
    <property type="match status" value="1"/>
</dbReference>
<name>A0ABD0TQV8_LOXSC</name>